<reference evidence="2 3" key="1">
    <citation type="journal article" date="2016" name="Int. J. Syst. Evol. Microbiol.">
        <title>Description of Comamonas sediminis sp. nov., isolated from lagoon sediments.</title>
        <authorList>
            <person name="Subhash Y."/>
            <person name="Bang J.J."/>
            <person name="You T.H."/>
            <person name="Lee S.S."/>
        </authorList>
    </citation>
    <scope>NUCLEOTIDE SEQUENCE [LARGE SCALE GENOMIC DNA]</scope>
    <source>
        <strain evidence="2 3">JCM 31169</strain>
    </source>
</reference>
<proteinExistence type="predicted"/>
<gene>
    <name evidence="2" type="ORF">AB7A72_20415</name>
</gene>
<evidence type="ECO:0000313" key="2">
    <source>
        <dbReference type="EMBL" id="MEY2253393.1"/>
    </source>
</evidence>
<name>A0ABV4BB56_9BURK</name>
<accession>A0ABV4BB56</accession>
<feature type="region of interest" description="Disordered" evidence="1">
    <location>
        <begin position="1"/>
        <end position="31"/>
    </location>
</feature>
<dbReference type="Proteomes" id="UP001562178">
    <property type="component" value="Unassembled WGS sequence"/>
</dbReference>
<keyword evidence="3" id="KW-1185">Reference proteome</keyword>
<dbReference type="EMBL" id="JBGBDC010000010">
    <property type="protein sequence ID" value="MEY2253393.1"/>
    <property type="molecule type" value="Genomic_DNA"/>
</dbReference>
<dbReference type="RefSeq" id="WP_369460980.1">
    <property type="nucleotide sequence ID" value="NZ_JBGBDC010000010.1"/>
</dbReference>
<protein>
    <submittedName>
        <fullName evidence="2">Uncharacterized protein</fullName>
    </submittedName>
</protein>
<organism evidence="2 3">
    <name type="scientific">Comamonas sediminis</name>
    <dbReference type="NCBI Taxonomy" id="1783360"/>
    <lineage>
        <taxon>Bacteria</taxon>
        <taxon>Pseudomonadati</taxon>
        <taxon>Pseudomonadota</taxon>
        <taxon>Betaproteobacteria</taxon>
        <taxon>Burkholderiales</taxon>
        <taxon>Comamonadaceae</taxon>
        <taxon>Comamonas</taxon>
    </lineage>
</organism>
<evidence type="ECO:0000256" key="1">
    <source>
        <dbReference type="SAM" id="MobiDB-lite"/>
    </source>
</evidence>
<comment type="caution">
    <text evidence="2">The sequence shown here is derived from an EMBL/GenBank/DDBJ whole genome shotgun (WGS) entry which is preliminary data.</text>
</comment>
<feature type="compositionally biased region" description="Basic and acidic residues" evidence="1">
    <location>
        <begin position="114"/>
        <end position="123"/>
    </location>
</feature>
<feature type="region of interest" description="Disordered" evidence="1">
    <location>
        <begin position="102"/>
        <end position="123"/>
    </location>
</feature>
<sequence length="123" mass="13639">MIPTTQQTTRRPKSSGPRPFTQPKLDNERIVPTARGVLPILTPSERAARRQAHLVNSNATIPIISEDSYTCPELRRNPGIETGRFDAYALPSRTGDWLRYPRPDGRVLPVPGSKADKENASPP</sequence>
<evidence type="ECO:0000313" key="3">
    <source>
        <dbReference type="Proteomes" id="UP001562178"/>
    </source>
</evidence>